<dbReference type="Pfam" id="PF03062">
    <property type="entry name" value="MBOAT"/>
    <property type="match status" value="1"/>
</dbReference>
<dbReference type="EMBL" id="KB932206">
    <property type="protein sequence ID" value="KCV69649.1"/>
    <property type="molecule type" value="Genomic_DNA"/>
</dbReference>
<evidence type="ECO:0000256" key="2">
    <source>
        <dbReference type="ARBA" id="ARBA00005189"/>
    </source>
</evidence>
<feature type="transmembrane region" description="Helical" evidence="12">
    <location>
        <begin position="153"/>
        <end position="174"/>
    </location>
</feature>
<evidence type="ECO:0000256" key="10">
    <source>
        <dbReference type="ARBA" id="ARBA00023315"/>
    </source>
</evidence>
<keyword evidence="9 12" id="KW-0472">Membrane</keyword>
<evidence type="ECO:0000313" key="14">
    <source>
        <dbReference type="Proteomes" id="UP000030693"/>
    </source>
</evidence>
<dbReference type="EC" id="2.3.1.20" evidence="4"/>
<proteinExistence type="inferred from homology"/>
<feature type="compositionally biased region" description="Basic residues" evidence="11">
    <location>
        <begin position="14"/>
        <end position="24"/>
    </location>
</feature>
<dbReference type="PANTHER" id="PTHR10408:SF7">
    <property type="entry name" value="DIACYLGLYCEROL O-ACYLTRANSFERASE 1"/>
    <property type="match status" value="1"/>
</dbReference>
<dbReference type="RefSeq" id="XP_009496214.1">
    <property type="nucleotide sequence ID" value="XM_009497939.1"/>
</dbReference>
<dbReference type="PANTHER" id="PTHR10408">
    <property type="entry name" value="STEROL O-ACYLTRANSFERASE"/>
    <property type="match status" value="1"/>
</dbReference>
<evidence type="ECO:0000256" key="9">
    <source>
        <dbReference type="ARBA" id="ARBA00023136"/>
    </source>
</evidence>
<dbReference type="GeneID" id="20528790"/>
<feature type="transmembrane region" description="Helical" evidence="12">
    <location>
        <begin position="349"/>
        <end position="372"/>
    </location>
</feature>
<dbReference type="GO" id="GO:0005789">
    <property type="term" value="C:endoplasmic reticulum membrane"/>
    <property type="evidence" value="ECO:0007669"/>
    <property type="project" value="UniProtKB-SubCell"/>
</dbReference>
<dbReference type="GO" id="GO:0004144">
    <property type="term" value="F:diacylglycerol O-acyltransferase activity"/>
    <property type="evidence" value="ECO:0007669"/>
    <property type="project" value="UniProtKB-EC"/>
</dbReference>
<evidence type="ECO:0000256" key="6">
    <source>
        <dbReference type="ARBA" id="ARBA00022692"/>
    </source>
</evidence>
<reference evidence="13" key="1">
    <citation type="submission" date="2013-04" db="EMBL/GenBank/DDBJ databases">
        <title>The Genome Sequence of Fonticula alba ATCC 38817.</title>
        <authorList>
            <consortium name="The Broad Institute Genomics Platform"/>
            <person name="Russ C."/>
            <person name="Cuomo C."/>
            <person name="Burger G."/>
            <person name="Gray M.W."/>
            <person name="Holland P.W.H."/>
            <person name="King N."/>
            <person name="Lang F.B.F."/>
            <person name="Roger A.J."/>
            <person name="Ruiz-Trillo I."/>
            <person name="Brown M."/>
            <person name="Walker B."/>
            <person name="Young S."/>
            <person name="Zeng Q."/>
            <person name="Gargeya S."/>
            <person name="Fitzgerald M."/>
            <person name="Haas B."/>
            <person name="Abouelleil A."/>
            <person name="Allen A.W."/>
            <person name="Alvarado L."/>
            <person name="Arachchi H.M."/>
            <person name="Berlin A.M."/>
            <person name="Chapman S.B."/>
            <person name="Gainer-Dewar J."/>
            <person name="Goldberg J."/>
            <person name="Griggs A."/>
            <person name="Gujja S."/>
            <person name="Hansen M."/>
            <person name="Howarth C."/>
            <person name="Imamovic A."/>
            <person name="Ireland A."/>
            <person name="Larimer J."/>
            <person name="McCowan C."/>
            <person name="Murphy C."/>
            <person name="Pearson M."/>
            <person name="Poon T.W."/>
            <person name="Priest M."/>
            <person name="Roberts A."/>
            <person name="Saif S."/>
            <person name="Shea T."/>
            <person name="Sisk P."/>
            <person name="Sykes S."/>
            <person name="Wortman J."/>
            <person name="Nusbaum C."/>
            <person name="Birren B."/>
        </authorList>
    </citation>
    <scope>NUCLEOTIDE SEQUENCE [LARGE SCALE GENOMIC DNA]</scope>
    <source>
        <strain evidence="13">ATCC 38817</strain>
    </source>
</reference>
<feature type="transmembrane region" description="Helical" evidence="12">
    <location>
        <begin position="460"/>
        <end position="477"/>
    </location>
</feature>
<evidence type="ECO:0000256" key="1">
    <source>
        <dbReference type="ARBA" id="ARBA00004477"/>
    </source>
</evidence>
<evidence type="ECO:0000256" key="3">
    <source>
        <dbReference type="ARBA" id="ARBA00009010"/>
    </source>
</evidence>
<comment type="similarity">
    <text evidence="3">Belongs to the membrane-bound acyltransferase family. Sterol o-acyltransferase subfamily.</text>
</comment>
<dbReference type="AlphaFoldDB" id="A0A058Z5T4"/>
<dbReference type="Proteomes" id="UP000030693">
    <property type="component" value="Unassembled WGS sequence"/>
</dbReference>
<dbReference type="eggNOG" id="KOG0380">
    <property type="taxonomic scope" value="Eukaryota"/>
</dbReference>
<comment type="subcellular location">
    <subcellularLocation>
        <location evidence="1">Endoplasmic reticulum membrane</location>
        <topology evidence="1">Multi-pass membrane protein</topology>
    </subcellularLocation>
</comment>
<evidence type="ECO:0000256" key="7">
    <source>
        <dbReference type="ARBA" id="ARBA00022824"/>
    </source>
</evidence>
<dbReference type="OrthoDB" id="10039049at2759"/>
<evidence type="ECO:0000256" key="5">
    <source>
        <dbReference type="ARBA" id="ARBA00022679"/>
    </source>
</evidence>
<feature type="transmembrane region" description="Helical" evidence="12">
    <location>
        <begin position="308"/>
        <end position="329"/>
    </location>
</feature>
<feature type="transmembrane region" description="Helical" evidence="12">
    <location>
        <begin position="194"/>
        <end position="213"/>
    </location>
</feature>
<keyword evidence="14" id="KW-1185">Reference proteome</keyword>
<dbReference type="STRING" id="691883.A0A058Z5T4"/>
<evidence type="ECO:0000313" key="13">
    <source>
        <dbReference type="EMBL" id="KCV69649.1"/>
    </source>
</evidence>
<feature type="compositionally biased region" description="Polar residues" evidence="11">
    <location>
        <begin position="1"/>
        <end position="13"/>
    </location>
</feature>
<keyword evidence="8 12" id="KW-1133">Transmembrane helix</keyword>
<feature type="transmembrane region" description="Helical" evidence="12">
    <location>
        <begin position="432"/>
        <end position="454"/>
    </location>
</feature>
<dbReference type="GO" id="GO:0019432">
    <property type="term" value="P:triglyceride biosynthetic process"/>
    <property type="evidence" value="ECO:0007669"/>
    <property type="project" value="TreeGrafter"/>
</dbReference>
<feature type="region of interest" description="Disordered" evidence="11">
    <location>
        <begin position="1"/>
        <end position="54"/>
    </location>
</feature>
<accession>A0A058Z5T4</accession>
<feature type="compositionally biased region" description="Polar residues" evidence="11">
    <location>
        <begin position="33"/>
        <end position="54"/>
    </location>
</feature>
<keyword evidence="5" id="KW-0808">Transferase</keyword>
<feature type="transmembrane region" description="Helical" evidence="12">
    <location>
        <begin position="489"/>
        <end position="509"/>
    </location>
</feature>
<keyword evidence="6 12" id="KW-0812">Transmembrane</keyword>
<organism evidence="13">
    <name type="scientific">Fonticula alba</name>
    <name type="common">Slime mold</name>
    <dbReference type="NCBI Taxonomy" id="691883"/>
    <lineage>
        <taxon>Eukaryota</taxon>
        <taxon>Rotosphaerida</taxon>
        <taxon>Fonticulaceae</taxon>
        <taxon>Fonticula</taxon>
    </lineage>
</organism>
<sequence>MTVSESGAASTTTVHKKAPAHPQRKVADKGSHNKVSSGRTSPANRSPRISDSSLTIFHRHSPKAPLMPFLLEAWVKPSVRRPLPDVKPAPVAAPGPRSQHPPSYLGWIRLAILGFALLALRDALDSIVTHGWLTPMYLFTNFARDLVNIPGLLASPSVQILFSFNLFVLAGWLIQRTAHSIYEKTGRLHTGLFFTLRALLSCSCLAFTTWAMVNWDTNICFNAVNIIIMASHSAKLWSYGAVNDGLRLAAKMAETDPTNTKYSQIVADKLNNYPKNLTLGDAFYFSLAPTLCYQPIFPRTQSINWSFVALRFVEFLFFCALEVFLALQLMQPALQGSIVAFEQGDYLALAARILHIMVPNMLIWLVGFYAYFHVFLNMTSELLRFSDRQFFSDWWNATTVAYFWRSWNGPVHNFIVAHVYLPLQESGAASRVLAGLLSFIISALAHEALAVVPLGLIGKAPPYAMLAMLAQPLAVVATARMKKTLLGSLFFWSTLIIGQPAVVFLYFIAHTKAYSA</sequence>
<keyword evidence="7" id="KW-0256">Endoplasmic reticulum</keyword>
<evidence type="ECO:0000256" key="12">
    <source>
        <dbReference type="SAM" id="Phobius"/>
    </source>
</evidence>
<evidence type="ECO:0000256" key="11">
    <source>
        <dbReference type="SAM" id="MobiDB-lite"/>
    </source>
</evidence>
<dbReference type="InterPro" id="IPR014371">
    <property type="entry name" value="Oat_ACAT_DAG_ARE"/>
</dbReference>
<dbReference type="InterPro" id="IPR004299">
    <property type="entry name" value="MBOAT_fam"/>
</dbReference>
<gene>
    <name evidence="13" type="ORF">H696_04065</name>
</gene>
<protein>
    <recommendedName>
        <fullName evidence="4">diacylglycerol O-acyltransferase</fullName>
        <ecNumber evidence="4">2.3.1.20</ecNumber>
    </recommendedName>
</protein>
<keyword evidence="10" id="KW-0012">Acyltransferase</keyword>
<evidence type="ECO:0000256" key="4">
    <source>
        <dbReference type="ARBA" id="ARBA00013244"/>
    </source>
</evidence>
<evidence type="ECO:0000256" key="8">
    <source>
        <dbReference type="ARBA" id="ARBA00022989"/>
    </source>
</evidence>
<comment type="pathway">
    <text evidence="2">Lipid metabolism.</text>
</comment>
<name>A0A058Z5T4_FONAL</name>